<reference evidence="1 2" key="1">
    <citation type="submission" date="2019-06" db="EMBL/GenBank/DDBJ databases">
        <title>Genome Sequence of the Brown Rot Fungal Pathogen Monilinia fructicola.</title>
        <authorList>
            <person name="De Miccolis Angelini R.M."/>
            <person name="Landi L."/>
            <person name="Abate D."/>
            <person name="Pollastro S."/>
            <person name="Romanazzi G."/>
            <person name="Faretra F."/>
        </authorList>
    </citation>
    <scope>NUCLEOTIDE SEQUENCE [LARGE SCALE GENOMIC DNA]</scope>
    <source>
        <strain evidence="1 2">Mfrc123</strain>
    </source>
</reference>
<accession>A0A5M9JED6</accession>
<evidence type="ECO:0000313" key="1">
    <source>
        <dbReference type="EMBL" id="KAA8565545.1"/>
    </source>
</evidence>
<proteinExistence type="predicted"/>
<name>A0A5M9JED6_MONFR</name>
<dbReference type="AlphaFoldDB" id="A0A5M9JED6"/>
<keyword evidence="2" id="KW-1185">Reference proteome</keyword>
<evidence type="ECO:0000313" key="2">
    <source>
        <dbReference type="Proteomes" id="UP000322873"/>
    </source>
</evidence>
<gene>
    <name evidence="1" type="ORF">EYC84_009402</name>
</gene>
<comment type="caution">
    <text evidence="1">The sequence shown here is derived from an EMBL/GenBank/DDBJ whole genome shotgun (WGS) entry which is preliminary data.</text>
</comment>
<dbReference type="VEuPathDB" id="FungiDB:MFRU_006g01300"/>
<organism evidence="1 2">
    <name type="scientific">Monilinia fructicola</name>
    <name type="common">Brown rot fungus</name>
    <name type="synonym">Ciboria fructicola</name>
    <dbReference type="NCBI Taxonomy" id="38448"/>
    <lineage>
        <taxon>Eukaryota</taxon>
        <taxon>Fungi</taxon>
        <taxon>Dikarya</taxon>
        <taxon>Ascomycota</taxon>
        <taxon>Pezizomycotina</taxon>
        <taxon>Leotiomycetes</taxon>
        <taxon>Helotiales</taxon>
        <taxon>Sclerotiniaceae</taxon>
        <taxon>Monilinia</taxon>
    </lineage>
</organism>
<dbReference type="Proteomes" id="UP000322873">
    <property type="component" value="Unassembled WGS sequence"/>
</dbReference>
<protein>
    <submittedName>
        <fullName evidence="1">Uncharacterized protein</fullName>
    </submittedName>
</protein>
<sequence>MRLQVAMACIFADYKGLWDQLTPEPHPLLWHQATLHPSCYSGPNQNYYVEDLERRAAEKNINLHTYSVKWNDKLESTRREKEPTTKTLVPNIQVGDVINDDLVEYTDGSVYGGRI</sequence>
<dbReference type="EMBL" id="VICG01000013">
    <property type="protein sequence ID" value="KAA8565545.1"/>
    <property type="molecule type" value="Genomic_DNA"/>
</dbReference>